<dbReference type="PANTHER" id="PTHR11132">
    <property type="entry name" value="SOLUTE CARRIER FAMILY 35"/>
    <property type="match status" value="1"/>
</dbReference>
<evidence type="ECO:0000256" key="3">
    <source>
        <dbReference type="ARBA" id="ARBA00022989"/>
    </source>
</evidence>
<feature type="domain" description="Sugar phosphate transporter" evidence="7">
    <location>
        <begin position="9"/>
        <end position="292"/>
    </location>
</feature>
<proteinExistence type="predicted"/>
<feature type="transmembrane region" description="Helical" evidence="6">
    <location>
        <begin position="74"/>
        <end position="91"/>
    </location>
</feature>
<evidence type="ECO:0000256" key="4">
    <source>
        <dbReference type="ARBA" id="ARBA00023136"/>
    </source>
</evidence>
<evidence type="ECO:0000256" key="6">
    <source>
        <dbReference type="SAM" id="Phobius"/>
    </source>
</evidence>
<feature type="transmembrane region" description="Helical" evidence="6">
    <location>
        <begin position="276"/>
        <end position="292"/>
    </location>
</feature>
<evidence type="ECO:0000313" key="9">
    <source>
        <dbReference type="Proteomes" id="UP000751190"/>
    </source>
</evidence>
<reference evidence="8" key="1">
    <citation type="submission" date="2021-05" db="EMBL/GenBank/DDBJ databases">
        <title>The genome of the haptophyte Pavlova lutheri (Diacronema luteri, Pavlovales) - a model for lipid biosynthesis in eukaryotic algae.</title>
        <authorList>
            <person name="Hulatt C.J."/>
            <person name="Posewitz M.C."/>
        </authorList>
    </citation>
    <scope>NUCLEOTIDE SEQUENCE</scope>
    <source>
        <strain evidence="8">NIVA-4/92</strain>
    </source>
</reference>
<keyword evidence="4 6" id="KW-0472">Membrane</keyword>
<feature type="region of interest" description="Disordered" evidence="5">
    <location>
        <begin position="310"/>
        <end position="333"/>
    </location>
</feature>
<dbReference type="InterPro" id="IPR050186">
    <property type="entry name" value="TPT_transporter"/>
</dbReference>
<evidence type="ECO:0000313" key="8">
    <source>
        <dbReference type="EMBL" id="KAG8459558.1"/>
    </source>
</evidence>
<organism evidence="8 9">
    <name type="scientific">Diacronema lutheri</name>
    <name type="common">Unicellular marine alga</name>
    <name type="synonym">Monochrysis lutheri</name>
    <dbReference type="NCBI Taxonomy" id="2081491"/>
    <lineage>
        <taxon>Eukaryota</taxon>
        <taxon>Haptista</taxon>
        <taxon>Haptophyta</taxon>
        <taxon>Pavlovophyceae</taxon>
        <taxon>Pavlovales</taxon>
        <taxon>Pavlovaceae</taxon>
        <taxon>Diacronema</taxon>
    </lineage>
</organism>
<name>A0A8J5X517_DIALT</name>
<keyword evidence="3 6" id="KW-1133">Transmembrane helix</keyword>
<evidence type="ECO:0000256" key="1">
    <source>
        <dbReference type="ARBA" id="ARBA00004141"/>
    </source>
</evidence>
<dbReference type="Pfam" id="PF03151">
    <property type="entry name" value="TPT"/>
    <property type="match status" value="1"/>
</dbReference>
<dbReference type="Proteomes" id="UP000751190">
    <property type="component" value="Unassembled WGS sequence"/>
</dbReference>
<comment type="subcellular location">
    <subcellularLocation>
        <location evidence="1">Membrane</location>
        <topology evidence="1">Multi-pass membrane protein</topology>
    </subcellularLocation>
</comment>
<feature type="transmembrane region" description="Helical" evidence="6">
    <location>
        <begin position="97"/>
        <end position="120"/>
    </location>
</feature>
<feature type="transmembrane region" description="Helical" evidence="6">
    <location>
        <begin position="39"/>
        <end position="62"/>
    </location>
</feature>
<protein>
    <recommendedName>
        <fullName evidence="7">Sugar phosphate transporter domain-containing protein</fullName>
    </recommendedName>
</protein>
<dbReference type="InterPro" id="IPR004853">
    <property type="entry name" value="Sugar_P_trans_dom"/>
</dbReference>
<dbReference type="OrthoDB" id="6418713at2759"/>
<feature type="transmembrane region" description="Helical" evidence="6">
    <location>
        <begin position="7"/>
        <end position="27"/>
    </location>
</feature>
<feature type="transmembrane region" description="Helical" evidence="6">
    <location>
        <begin position="127"/>
        <end position="147"/>
    </location>
</feature>
<feature type="transmembrane region" description="Helical" evidence="6">
    <location>
        <begin position="153"/>
        <end position="173"/>
    </location>
</feature>
<dbReference type="EMBL" id="JAGTXO010000039">
    <property type="protein sequence ID" value="KAG8459558.1"/>
    <property type="molecule type" value="Genomic_DNA"/>
</dbReference>
<dbReference type="AlphaFoldDB" id="A0A8J5X517"/>
<comment type="caution">
    <text evidence="8">The sequence shown here is derived from an EMBL/GenBank/DDBJ whole genome shotgun (WGS) entry which is preliminary data.</text>
</comment>
<sequence>MGELAQNVRVGIIILMWMVISISLIMYNKWLLSYAHFGFPFALTSTHQLFAAIMSHVVCASGLQTPPKLTFDQVLSLICPIAVCSALSLALSNQAMVYISVPFMQMLKAAIPTFSFLIGVSIGLEMFAWRLLGVVIWIGAGVAIASYGEVDFVLHGFVIALVGLVVEAARLVLSQRLLQGQDIKFNAITGIYYQAPISFLALFVPFMAFEFHDASVVMGRIPAHLIANACIAASLNVASFMVLKETSAVTYGICGQVKDWLNILIAVPIFGTRLSLIQPVGYGLAVLGVFFYKRLRTVIAKEMADAERAKADEDGEPLVAGRGESLKRSHSHA</sequence>
<keyword evidence="2 6" id="KW-0812">Transmembrane</keyword>
<evidence type="ECO:0000256" key="5">
    <source>
        <dbReference type="SAM" id="MobiDB-lite"/>
    </source>
</evidence>
<evidence type="ECO:0000259" key="7">
    <source>
        <dbReference type="Pfam" id="PF03151"/>
    </source>
</evidence>
<dbReference type="GO" id="GO:0016020">
    <property type="term" value="C:membrane"/>
    <property type="evidence" value="ECO:0007669"/>
    <property type="project" value="UniProtKB-SubCell"/>
</dbReference>
<evidence type="ECO:0000256" key="2">
    <source>
        <dbReference type="ARBA" id="ARBA00022692"/>
    </source>
</evidence>
<dbReference type="OMA" id="LFWEVPK"/>
<gene>
    <name evidence="8" type="ORF">KFE25_000914</name>
</gene>
<accession>A0A8J5X517</accession>
<keyword evidence="9" id="KW-1185">Reference proteome</keyword>
<feature type="transmembrane region" description="Helical" evidence="6">
    <location>
        <begin position="185"/>
        <end position="209"/>
    </location>
</feature>